<dbReference type="EMBL" id="GL349449">
    <property type="protein sequence ID" value="KNC47917.1"/>
    <property type="molecule type" value="Genomic_DNA"/>
</dbReference>
<dbReference type="Proteomes" id="UP000054408">
    <property type="component" value="Unassembled WGS sequence"/>
</dbReference>
<dbReference type="PANTHER" id="PTHR10458">
    <property type="entry name" value="PEPTIDE DEFORMYLASE"/>
    <property type="match status" value="1"/>
</dbReference>
<organism evidence="4 5">
    <name type="scientific">Thecamonas trahens ATCC 50062</name>
    <dbReference type="NCBI Taxonomy" id="461836"/>
    <lineage>
        <taxon>Eukaryota</taxon>
        <taxon>Apusozoa</taxon>
        <taxon>Apusomonadida</taxon>
        <taxon>Apusomonadidae</taxon>
        <taxon>Thecamonas</taxon>
    </lineage>
</organism>
<dbReference type="InterPro" id="IPR036821">
    <property type="entry name" value="Peptide_deformylase_sf"/>
</dbReference>
<dbReference type="OMA" id="ELWDDCM"/>
<keyword evidence="3" id="KW-0479">Metal-binding</keyword>
<accession>A0A0L0D6A1</accession>
<dbReference type="Gene3D" id="3.90.45.10">
    <property type="entry name" value="Peptide deformylase"/>
    <property type="match status" value="1"/>
</dbReference>
<dbReference type="GO" id="GO:0006412">
    <property type="term" value="P:translation"/>
    <property type="evidence" value="ECO:0007669"/>
    <property type="project" value="UniProtKB-KW"/>
</dbReference>
<evidence type="ECO:0000256" key="1">
    <source>
        <dbReference type="ARBA" id="ARBA00010759"/>
    </source>
</evidence>
<dbReference type="eggNOG" id="ENOG502SSJK">
    <property type="taxonomic scope" value="Eukaryota"/>
</dbReference>
<dbReference type="GeneID" id="25563708"/>
<comment type="similarity">
    <text evidence="1 3">Belongs to the polypeptide deformylase family.</text>
</comment>
<keyword evidence="3" id="KW-0648">Protein biosynthesis</keyword>
<evidence type="ECO:0000256" key="2">
    <source>
        <dbReference type="ARBA" id="ARBA00012175"/>
    </source>
</evidence>
<comment type="function">
    <text evidence="3">Removes the formyl group from the N-terminal Met of newly synthesized proteins.</text>
</comment>
<dbReference type="SUPFAM" id="SSF56420">
    <property type="entry name" value="Peptide deformylase"/>
    <property type="match status" value="1"/>
</dbReference>
<dbReference type="STRING" id="461836.A0A0L0D6A1"/>
<gene>
    <name evidence="4" type="ORF">AMSG_04151</name>
</gene>
<dbReference type="RefSeq" id="XP_013758937.1">
    <property type="nucleotide sequence ID" value="XM_013903483.1"/>
</dbReference>
<dbReference type="PANTHER" id="PTHR10458:SF22">
    <property type="entry name" value="PEPTIDE DEFORMYLASE"/>
    <property type="match status" value="1"/>
</dbReference>
<dbReference type="OrthoDB" id="276063at2759"/>
<protein>
    <recommendedName>
        <fullName evidence="2 3">Peptide deformylase</fullName>
        <ecNumber evidence="2 3">3.5.1.88</ecNumber>
    </recommendedName>
</protein>
<dbReference type="PRINTS" id="PR01576">
    <property type="entry name" value="PDEFORMYLASE"/>
</dbReference>
<dbReference type="GO" id="GO:0042586">
    <property type="term" value="F:peptide deformylase activity"/>
    <property type="evidence" value="ECO:0007669"/>
    <property type="project" value="UniProtKB-EC"/>
</dbReference>
<dbReference type="GO" id="GO:0046872">
    <property type="term" value="F:metal ion binding"/>
    <property type="evidence" value="ECO:0007669"/>
    <property type="project" value="UniProtKB-KW"/>
</dbReference>
<evidence type="ECO:0000256" key="3">
    <source>
        <dbReference type="RuleBase" id="RU362111"/>
    </source>
</evidence>
<sequence length="197" mass="20959">MDGIRLAGDAVLTAVAEAVVDVADAELVAEVARLHAALAAFRAAKGFGRAIAAPQIGVSKRFVALDLGSSAEGTDLADLAAAGPFTIFNPAIVWRSDETMTLWDNCLSFPWLMVRTQRAVSISVTFQDADGVTHTAQALPPALSELLQHELDHLDGVLALDKAIRDDGVISFVARNLYDADPARYNTLVDYAIEPTV</sequence>
<proteinExistence type="inferred from homology"/>
<evidence type="ECO:0000313" key="5">
    <source>
        <dbReference type="Proteomes" id="UP000054408"/>
    </source>
</evidence>
<dbReference type="Pfam" id="PF01327">
    <property type="entry name" value="Pep_deformylase"/>
    <property type="match status" value="1"/>
</dbReference>
<reference evidence="4 5" key="1">
    <citation type="submission" date="2010-05" db="EMBL/GenBank/DDBJ databases">
        <title>The Genome Sequence of Thecamonas trahens ATCC 50062.</title>
        <authorList>
            <consortium name="The Broad Institute Genome Sequencing Platform"/>
            <person name="Russ C."/>
            <person name="Cuomo C."/>
            <person name="Shea T."/>
            <person name="Young S.K."/>
            <person name="Zeng Q."/>
            <person name="Koehrsen M."/>
            <person name="Haas B."/>
            <person name="Borodovsky M."/>
            <person name="Guigo R."/>
            <person name="Alvarado L."/>
            <person name="Berlin A."/>
            <person name="Bochicchio J."/>
            <person name="Borenstein D."/>
            <person name="Chapman S."/>
            <person name="Chen Z."/>
            <person name="Freedman E."/>
            <person name="Gellesch M."/>
            <person name="Goldberg J."/>
            <person name="Griggs A."/>
            <person name="Gujja S."/>
            <person name="Heilman E."/>
            <person name="Heiman D."/>
            <person name="Hepburn T."/>
            <person name="Howarth C."/>
            <person name="Jen D."/>
            <person name="Larson L."/>
            <person name="Mehta T."/>
            <person name="Park D."/>
            <person name="Pearson M."/>
            <person name="Roberts A."/>
            <person name="Saif S."/>
            <person name="Shenoy N."/>
            <person name="Sisk P."/>
            <person name="Stolte C."/>
            <person name="Sykes S."/>
            <person name="Thomson T."/>
            <person name="Walk T."/>
            <person name="White J."/>
            <person name="Yandava C."/>
            <person name="Burger G."/>
            <person name="Gray M.W."/>
            <person name="Holland P.W.H."/>
            <person name="King N."/>
            <person name="Lang F.B.F."/>
            <person name="Roger A.J."/>
            <person name="Ruiz-Trillo I."/>
            <person name="Lander E."/>
            <person name="Nusbaum C."/>
        </authorList>
    </citation>
    <scope>NUCLEOTIDE SEQUENCE [LARGE SCALE GENOMIC DNA]</scope>
    <source>
        <strain evidence="4 5">ATCC 50062</strain>
    </source>
</reference>
<dbReference type="EC" id="3.5.1.88" evidence="2 3"/>
<dbReference type="AlphaFoldDB" id="A0A0L0D6A1"/>
<keyword evidence="3" id="KW-0378">Hydrolase</keyword>
<keyword evidence="5" id="KW-1185">Reference proteome</keyword>
<dbReference type="InterPro" id="IPR023635">
    <property type="entry name" value="Peptide_deformylase"/>
</dbReference>
<evidence type="ECO:0000313" key="4">
    <source>
        <dbReference type="EMBL" id="KNC47917.1"/>
    </source>
</evidence>
<comment type="catalytic activity">
    <reaction evidence="3">
        <text>N-terminal N-formyl-L-methionyl-[peptide] + H2O = N-terminal L-methionyl-[peptide] + formate</text>
        <dbReference type="Rhea" id="RHEA:24420"/>
        <dbReference type="Rhea" id="RHEA-COMP:10639"/>
        <dbReference type="Rhea" id="RHEA-COMP:10640"/>
        <dbReference type="ChEBI" id="CHEBI:15377"/>
        <dbReference type="ChEBI" id="CHEBI:15740"/>
        <dbReference type="ChEBI" id="CHEBI:49298"/>
        <dbReference type="ChEBI" id="CHEBI:64731"/>
        <dbReference type="EC" id="3.5.1.88"/>
    </reaction>
</comment>
<dbReference type="PIRSF" id="PIRSF004749">
    <property type="entry name" value="Pep_def"/>
    <property type="match status" value="1"/>
</dbReference>
<name>A0A0L0D6A1_THETB</name>